<dbReference type="RefSeq" id="WP_123134709.1">
    <property type="nucleotide sequence ID" value="NZ_RJJE01000017.1"/>
</dbReference>
<dbReference type="AlphaFoldDB" id="A0A3M9MRW6"/>
<evidence type="ECO:0000313" key="1">
    <source>
        <dbReference type="EMBL" id="RNI28241.1"/>
    </source>
</evidence>
<protein>
    <submittedName>
        <fullName evidence="1">Uncharacterized protein</fullName>
    </submittedName>
</protein>
<evidence type="ECO:0000313" key="2">
    <source>
        <dbReference type="Proteomes" id="UP000271010"/>
    </source>
</evidence>
<gene>
    <name evidence="1" type="ORF">EFA69_19440</name>
</gene>
<dbReference type="EMBL" id="RJJE01000017">
    <property type="protein sequence ID" value="RNI28241.1"/>
    <property type="molecule type" value="Genomic_DNA"/>
</dbReference>
<dbReference type="Proteomes" id="UP000271010">
    <property type="component" value="Unassembled WGS sequence"/>
</dbReference>
<dbReference type="SUPFAM" id="SSF48371">
    <property type="entry name" value="ARM repeat"/>
    <property type="match status" value="1"/>
</dbReference>
<dbReference type="Pfam" id="PF18944">
    <property type="entry name" value="DUF5691"/>
    <property type="match status" value="1"/>
</dbReference>
<dbReference type="InterPro" id="IPR043746">
    <property type="entry name" value="DUF5691"/>
</dbReference>
<dbReference type="OrthoDB" id="262508at2"/>
<proteinExistence type="predicted"/>
<sequence length="489" mass="56467">MEADLIKAAMLGTSQYVPSQLSPLAKELQQTLGPTNEDKEDAYLKLTAGFFLVSEAGQQLPELTVQLPSPPAETRLYITTEANALLRQFLRHKEDNLLEYFLFRCVAAQKTVLPEILPEVLSMAVEKKARQEALLQISGHRGQWLAQLNPAWQTLVAPEEENVWETGTWEQRKRYFKNLRARQPEQALTLLHNHLQEENTNARAELLELLYPNLSLNDEPFLTSLLTDKSQKVKQVVYQLLLQLPQSRLNQLVQAYVKAAVQVKEERVLLLAKRKVFNIHPDVPVPEELFAAGFEKTSSQKNVDDAEYWVSQAMAYVEPEFWQNSFGLSLVETVQLWANHASKPLFLPSLVQSAVRYQHRELAQTLLSKKEVTGMELLQVLPVAERFTYADRFLEENPALYLHFLLDDTYAPIPTKLNQRLLQQFALKPYALTQQQYQRWALQMEATMLPVLQQYAQQEYQEYQMRFFRNVCADMARVLHTKEQLNALL</sequence>
<name>A0A3M9MRW6_9BACT</name>
<accession>A0A3M9MRW6</accession>
<dbReference type="InterPro" id="IPR016024">
    <property type="entry name" value="ARM-type_fold"/>
</dbReference>
<comment type="caution">
    <text evidence="1">The sequence shown here is derived from an EMBL/GenBank/DDBJ whole genome shotgun (WGS) entry which is preliminary data.</text>
</comment>
<reference evidence="1 2" key="1">
    <citation type="submission" date="2018-11" db="EMBL/GenBank/DDBJ databases">
        <title>Rufibacter latericius sp. nov., isolated from water in Baiyang Lake.</title>
        <authorList>
            <person name="Yang Y."/>
        </authorList>
    </citation>
    <scope>NUCLEOTIDE SEQUENCE [LARGE SCALE GENOMIC DNA]</scope>
    <source>
        <strain evidence="1 2">MCC P1</strain>
    </source>
</reference>
<organism evidence="1 2">
    <name type="scientific">Rufibacter immobilis</name>
    <dbReference type="NCBI Taxonomy" id="1348778"/>
    <lineage>
        <taxon>Bacteria</taxon>
        <taxon>Pseudomonadati</taxon>
        <taxon>Bacteroidota</taxon>
        <taxon>Cytophagia</taxon>
        <taxon>Cytophagales</taxon>
        <taxon>Hymenobacteraceae</taxon>
        <taxon>Rufibacter</taxon>
    </lineage>
</organism>
<keyword evidence="2" id="KW-1185">Reference proteome</keyword>